<evidence type="ECO:0000256" key="1">
    <source>
        <dbReference type="ARBA" id="ARBA00008779"/>
    </source>
</evidence>
<sequence length="615" mass="67970">MFGKHHNVQPGAGSVAGPFDQWPTGLGFEYFYGFIRAETDQFSPVLYRGTDRVDSPAGQVLDQMLVNDAIRWVHNQDAAAPNKPFFLYLAPGTAHGPHQAPKEWIDKFAGQFDQGWDKVRKQTIARQKMAQIVPSTSVLTARPPEIPAWASLTSDEKRVSARMMEVYAAMLSYQDAQFGRLVDELQRMGKLENTLVIFIEGDNGGSAEGGLKGSSDWIGTFANGGNESTSEVLAHLDELGGPNSYGIYPVGWAWATNAPFKWMKKIASHLGGTRNGLVIAWPKHIRRVGGVRSQFHHVSDIAPTILEAAGLRQPTVVNGVRQRPMDGISLNYSFNTSNAEDRRTTQYFEMQASRGIYHEGWFANTTPKKLPWTMSNPAGSPLDYKWELYDLRKDFSQAHDVAMRYPDILRVLQGLFDEEATRNKVFPLDDRESHDRAEEAKATGEKRTNYVYWGGDVSVTDDVAPPIRARSFSIVADIDVPLTGGSGVLVAQGGRFAGWSFYLKQGRPVAHQSFMRHAGQQFEIVGDTIVPPGAARVRYDFDYDGGGIGRGGKLCISVNDRPAGCGRMERTLTVTAGLGETFDIGQDTGDPVADYVGMNAFNGKIRKVEIIVKRR</sequence>
<dbReference type="PANTHER" id="PTHR42693:SF43">
    <property type="entry name" value="BLL2667 PROTEIN"/>
    <property type="match status" value="1"/>
</dbReference>
<reference evidence="3 4" key="1">
    <citation type="submission" date="2013-09" db="EMBL/GenBank/DDBJ databases">
        <title>Whole genome shotgun sequence of Novosphingobium tardaugens NBRC 16725.</title>
        <authorList>
            <person name="Isaki S."/>
            <person name="Hosoyama A."/>
            <person name="Tsuchikane K."/>
            <person name="Katsumata H."/>
            <person name="Ando Y."/>
            <person name="Yamazaki S."/>
            <person name="Fujita N."/>
        </authorList>
    </citation>
    <scope>NUCLEOTIDE SEQUENCE [LARGE SCALE GENOMIC DNA]</scope>
    <source>
        <strain evidence="3 4">NBRC 16725</strain>
    </source>
</reference>
<gene>
    <name evidence="3" type="ORF">NT2_23_00020</name>
</gene>
<dbReference type="InterPro" id="IPR000917">
    <property type="entry name" value="Sulfatase_N"/>
</dbReference>
<dbReference type="SUPFAM" id="SSF53649">
    <property type="entry name" value="Alkaline phosphatase-like"/>
    <property type="match status" value="1"/>
</dbReference>
<accession>U2YQB1</accession>
<dbReference type="Pfam" id="PF00884">
    <property type="entry name" value="Sulfatase"/>
    <property type="match status" value="1"/>
</dbReference>
<dbReference type="eggNOG" id="COG3119">
    <property type="taxonomic scope" value="Bacteria"/>
</dbReference>
<dbReference type="InterPro" id="IPR017850">
    <property type="entry name" value="Alkaline_phosphatase_core_sf"/>
</dbReference>
<evidence type="ECO:0000313" key="3">
    <source>
        <dbReference type="EMBL" id="GAD51150.1"/>
    </source>
</evidence>
<dbReference type="Proteomes" id="UP000016568">
    <property type="component" value="Unassembled WGS sequence"/>
</dbReference>
<dbReference type="EMBL" id="BASZ01000023">
    <property type="protein sequence ID" value="GAD51150.1"/>
    <property type="molecule type" value="Genomic_DNA"/>
</dbReference>
<name>U2YQB1_9SPHN</name>
<dbReference type="PANTHER" id="PTHR42693">
    <property type="entry name" value="ARYLSULFATASE FAMILY MEMBER"/>
    <property type="match status" value="1"/>
</dbReference>
<dbReference type="Gene3D" id="3.30.1120.10">
    <property type="match status" value="1"/>
</dbReference>
<keyword evidence="4" id="KW-1185">Reference proteome</keyword>
<dbReference type="InterPro" id="IPR050738">
    <property type="entry name" value="Sulfatase"/>
</dbReference>
<evidence type="ECO:0000259" key="2">
    <source>
        <dbReference type="Pfam" id="PF00884"/>
    </source>
</evidence>
<feature type="domain" description="Sulfatase N-terminal" evidence="2">
    <location>
        <begin position="25"/>
        <end position="310"/>
    </location>
</feature>
<protein>
    <submittedName>
        <fullName evidence="3">Putative arylsulfatase</fullName>
    </submittedName>
</protein>
<dbReference type="Gene3D" id="3.40.720.10">
    <property type="entry name" value="Alkaline Phosphatase, subunit A"/>
    <property type="match status" value="1"/>
</dbReference>
<organism evidence="3 4">
    <name type="scientific">Caenibius tardaugens NBRC 16725</name>
    <dbReference type="NCBI Taxonomy" id="1219035"/>
    <lineage>
        <taxon>Bacteria</taxon>
        <taxon>Pseudomonadati</taxon>
        <taxon>Pseudomonadota</taxon>
        <taxon>Alphaproteobacteria</taxon>
        <taxon>Sphingomonadales</taxon>
        <taxon>Erythrobacteraceae</taxon>
        <taxon>Caenibius</taxon>
    </lineage>
</organism>
<proteinExistence type="inferred from homology"/>
<dbReference type="AlphaFoldDB" id="U2YQB1"/>
<comment type="caution">
    <text evidence="3">The sequence shown here is derived from an EMBL/GenBank/DDBJ whole genome shotgun (WGS) entry which is preliminary data.</text>
</comment>
<evidence type="ECO:0000313" key="4">
    <source>
        <dbReference type="Proteomes" id="UP000016568"/>
    </source>
</evidence>
<comment type="similarity">
    <text evidence="1">Belongs to the sulfatase family.</text>
</comment>